<dbReference type="InterPro" id="IPR020067">
    <property type="entry name" value="Frizzled_dom"/>
</dbReference>
<dbReference type="Proteomes" id="UP000274429">
    <property type="component" value="Unassembled WGS sequence"/>
</dbReference>
<feature type="compositionally biased region" description="Gly residues" evidence="5">
    <location>
        <begin position="1390"/>
        <end position="1400"/>
    </location>
</feature>
<gene>
    <name evidence="8" type="ORF">TTAC_LOCUS8693</name>
</gene>
<dbReference type="EMBL" id="UYWX01020564">
    <property type="protein sequence ID" value="VDM33321.1"/>
    <property type="molecule type" value="Genomic_DNA"/>
</dbReference>
<dbReference type="OrthoDB" id="10064659at2759"/>
<dbReference type="InterPro" id="IPR015526">
    <property type="entry name" value="Frizzled/SFRP"/>
</dbReference>
<feature type="region of interest" description="Disordered" evidence="5">
    <location>
        <begin position="1030"/>
        <end position="1050"/>
    </location>
</feature>
<dbReference type="Gene3D" id="1.20.1070.10">
    <property type="entry name" value="Rhodopsin 7-helix transmembrane proteins"/>
    <property type="match status" value="2"/>
</dbReference>
<evidence type="ECO:0000313" key="9">
    <source>
        <dbReference type="Proteomes" id="UP000274429"/>
    </source>
</evidence>
<dbReference type="GO" id="GO:0005929">
    <property type="term" value="C:cilium"/>
    <property type="evidence" value="ECO:0007669"/>
    <property type="project" value="TreeGrafter"/>
</dbReference>
<keyword evidence="3" id="KW-0675">Receptor</keyword>
<keyword evidence="1" id="KW-0217">Developmental protein</keyword>
<evidence type="ECO:0000259" key="7">
    <source>
        <dbReference type="PROSITE" id="PS50038"/>
    </source>
</evidence>
<feature type="transmembrane region" description="Helical" evidence="6">
    <location>
        <begin position="271"/>
        <end position="292"/>
    </location>
</feature>
<dbReference type="GO" id="GO:0007389">
    <property type="term" value="P:pattern specification process"/>
    <property type="evidence" value="ECO:0007669"/>
    <property type="project" value="TreeGrafter"/>
</dbReference>
<evidence type="ECO:0000256" key="1">
    <source>
        <dbReference type="ARBA" id="ARBA00022473"/>
    </source>
</evidence>
<dbReference type="WBParaSite" id="TTAC_0000870801-mRNA-1">
    <property type="protein sequence ID" value="TTAC_0000870801-mRNA-1"/>
    <property type="gene ID" value="TTAC_0000870801"/>
</dbReference>
<reference evidence="8 9" key="2">
    <citation type="submission" date="2018-11" db="EMBL/GenBank/DDBJ databases">
        <authorList>
            <consortium name="Pathogen Informatics"/>
        </authorList>
    </citation>
    <scope>NUCLEOTIDE SEQUENCE [LARGE SCALE GENOMIC DNA]</scope>
</reference>
<evidence type="ECO:0000256" key="2">
    <source>
        <dbReference type="ARBA" id="ARBA00023157"/>
    </source>
</evidence>
<dbReference type="GO" id="GO:0071679">
    <property type="term" value="P:commissural neuron axon guidance"/>
    <property type="evidence" value="ECO:0007669"/>
    <property type="project" value="TreeGrafter"/>
</dbReference>
<evidence type="ECO:0000256" key="4">
    <source>
        <dbReference type="PROSITE-ProRule" id="PRU00090"/>
    </source>
</evidence>
<reference evidence="10" key="1">
    <citation type="submission" date="2016-04" db="UniProtKB">
        <authorList>
            <consortium name="WormBaseParasite"/>
        </authorList>
    </citation>
    <scope>IDENTIFICATION</scope>
</reference>
<feature type="region of interest" description="Disordered" evidence="5">
    <location>
        <begin position="1223"/>
        <end position="1244"/>
    </location>
</feature>
<evidence type="ECO:0000313" key="8">
    <source>
        <dbReference type="EMBL" id="VDM33321.1"/>
    </source>
</evidence>
<sequence length="1570" mass="167715">MLVFSLSHAEISTLDANRDNCTVTVASRCKPIDIHLKQSCLGTPLPYDFTSDGPIIDDVSHFDLQTWAALKAIPMCWVKLQIFLCTVYVPECRSAETPSSTAAKRVTAEVEYSQVVLPERGMCLAVRKACPLLFSGYGIGGRSLLGDVVPRFLQCDIYAPVCRQNKLRPKIFDANKAECQPPLLSTTNSRNWIKGIATCAFPCRSPVYRPEHYTLARNLIFAAAITGTLVNVCVLCTLRLIRSSTSFPRRSDGEGEMALPMSTMHASCRRLPHTALTIIHLAFLIGCLGLLMPHLPGVDDAVACRADGSVRVGEPQTQTGSPILCVICFMLVYVPMLAVALWSNVLDYALFAAFHAAALRIADTDAVGSAAIVSTPTLHRRRLGGSVWRLRHWRYKQPSLLLPPDSCELPKRRLRGGGSGDAGGVNEAMEGSVSPASPVVATATMGAIKRRLSAIEMEEKVPRPRQPCSRNTSWKLAEGDRPEHRSLPLVCHLLYPSKPIGCPLANHLEISGGDAAVGQRATFSSMGSQITCIHIAAFAVPVVFALISLTASVIDGEPLSGLCMVGIRTLWAYCAMVVTPLVLCLLLKVIYLSRAMRSMWQLRGYLVVASYAPVDREMAHRLTMCFRAYVIYILTLTALLAFSAGVHAYAYVEEPKWFETQRLFLFCQLRHRLMGLGGVAGSSGCRTPFTTDLCLFDSSPPHPLNTTAAPVTSATTSGLRIRREDNQIASSSASIPSEEDSDASASGRPFTGPILLNLFTYLMSNLVFASMCLLDSSVKHEWLSLLRRVVSFLTACPTKSMGSKRSSSSQMVVNKSANFHLPPTFSWWDPGIFFHDYEPMPLEKEVSADNGSITVAGGSGIVATKAVATSDVSCGCNRRYSSSTNDESWVMSSIGATNAALAFRGAGGNTSSVVSSNAAATTAVALAATKPIHKSNSLTSSQSLFTAHHGHKSRSSARGALFNPFSTIQREEDVAATLERNLAELGLIKICFFQGRRRLVSRSYSTLGLAGGSGGGERRSLNSLLLHRAASSPTNSSNGKRVCGVGPGGRSQQNLSIESLSRLYAAAAAMELERSKKSGSLAVFRFYVPTVIFHGVTSLCLFFVPKVMDGGSQCFGHAPRGSMATSWARRGGTTSRLSLASSSGAESYNSFQLLAEQAGATWRELWRTRLLLIDALHWAQSAAAASANENPPPPPPPPPPQSSDQQQQQLIAATSMMMAYLMGQQQQQQQPVGAETSCGGGGERTPDSVMMAAIMAATAAAQAAMKQGGLPQNSAASSLLPPIPTLSTTSQMPHYEVPLAAAPYSTPKACQPGILAEHHHLHHQPRSTNTVLTTGATIRGFRQDVVCHLDASASAGVASPPHLLHPLIQQQQRSPWSLSHHHPSQPMPASGGGGGGGGGVWAASTTSPGLTHFSVPVVPPYAFVPPPPPHIMPPPATVSTNPNPERGSCVEGDEDDGDDDDEEGSDAFDSEDEVMSTSGEEATEAIGAAERRRLHRSGAEASTTDEYWDAFPTPEGQPSCAAAPPPPPDADADDVSSVSQSASQVVVATVHGETEEVETDATGEKSPPKP</sequence>
<feature type="transmembrane region" description="Helical" evidence="6">
    <location>
        <begin position="321"/>
        <end position="342"/>
    </location>
</feature>
<keyword evidence="2" id="KW-1015">Disulfide bond</keyword>
<dbReference type="SMART" id="SM01330">
    <property type="entry name" value="Frizzled"/>
    <property type="match status" value="1"/>
</dbReference>
<dbReference type="GO" id="GO:0005886">
    <property type="term" value="C:plasma membrane"/>
    <property type="evidence" value="ECO:0007669"/>
    <property type="project" value="TreeGrafter"/>
</dbReference>
<proteinExistence type="predicted"/>
<dbReference type="GO" id="GO:0005113">
    <property type="term" value="F:patched binding"/>
    <property type="evidence" value="ECO:0007669"/>
    <property type="project" value="TreeGrafter"/>
</dbReference>
<dbReference type="PANTHER" id="PTHR11309:SF35">
    <property type="entry name" value="PROTEIN SMOOTHENED"/>
    <property type="match status" value="1"/>
</dbReference>
<dbReference type="Pfam" id="PF01534">
    <property type="entry name" value="Frizzled"/>
    <property type="match status" value="2"/>
</dbReference>
<dbReference type="GO" id="GO:0007224">
    <property type="term" value="P:smoothened signaling pathway"/>
    <property type="evidence" value="ECO:0007669"/>
    <property type="project" value="TreeGrafter"/>
</dbReference>
<protein>
    <submittedName>
        <fullName evidence="10">FZ domain-containing protein</fullName>
    </submittedName>
</protein>
<keyword evidence="9" id="KW-1185">Reference proteome</keyword>
<dbReference type="InterPro" id="IPR036790">
    <property type="entry name" value="Frizzled_dom_sf"/>
</dbReference>
<evidence type="ECO:0000313" key="10">
    <source>
        <dbReference type="WBParaSite" id="TTAC_0000870801-mRNA-1"/>
    </source>
</evidence>
<feature type="compositionally biased region" description="Low complexity" evidence="5">
    <location>
        <begin position="1535"/>
        <end position="1548"/>
    </location>
</feature>
<evidence type="ECO:0000256" key="5">
    <source>
        <dbReference type="SAM" id="MobiDB-lite"/>
    </source>
</evidence>
<name>A0A0R3X5G6_HYDTA</name>
<dbReference type="GO" id="GO:0007417">
    <property type="term" value="P:central nervous system development"/>
    <property type="evidence" value="ECO:0007669"/>
    <property type="project" value="TreeGrafter"/>
</dbReference>
<keyword evidence="6" id="KW-0472">Membrane</keyword>
<feature type="transmembrane region" description="Helical" evidence="6">
    <location>
        <begin position="570"/>
        <end position="591"/>
    </location>
</feature>
<dbReference type="GO" id="GO:0030425">
    <property type="term" value="C:dendrite"/>
    <property type="evidence" value="ECO:0007669"/>
    <property type="project" value="TreeGrafter"/>
</dbReference>
<feature type="transmembrane region" description="Helical" evidence="6">
    <location>
        <begin position="530"/>
        <end position="550"/>
    </location>
</feature>
<organism evidence="10">
    <name type="scientific">Hydatigena taeniaeformis</name>
    <name type="common">Feline tapeworm</name>
    <name type="synonym">Taenia taeniaeformis</name>
    <dbReference type="NCBI Taxonomy" id="6205"/>
    <lineage>
        <taxon>Eukaryota</taxon>
        <taxon>Metazoa</taxon>
        <taxon>Spiralia</taxon>
        <taxon>Lophotrochozoa</taxon>
        <taxon>Platyhelminthes</taxon>
        <taxon>Cestoda</taxon>
        <taxon>Eucestoda</taxon>
        <taxon>Cyclophyllidea</taxon>
        <taxon>Taeniidae</taxon>
        <taxon>Hydatigera</taxon>
    </lineage>
</organism>
<dbReference type="PROSITE" id="PS50038">
    <property type="entry name" value="FZ"/>
    <property type="match status" value="1"/>
</dbReference>
<evidence type="ECO:0000256" key="6">
    <source>
        <dbReference type="SAM" id="Phobius"/>
    </source>
</evidence>
<feature type="region of interest" description="Disordered" evidence="5">
    <location>
        <begin position="1183"/>
        <end position="1208"/>
    </location>
</feature>
<feature type="transmembrane region" description="Helical" evidence="6">
    <location>
        <begin position="219"/>
        <end position="241"/>
    </location>
</feature>
<dbReference type="InterPro" id="IPR000539">
    <property type="entry name" value="Frizzled/Smoothened_7TM"/>
</dbReference>
<accession>A0A0R3X5G6</accession>
<keyword evidence="6" id="KW-1133">Transmembrane helix</keyword>
<feature type="domain" description="FZ" evidence="7">
    <location>
        <begin position="24"/>
        <end position="165"/>
    </location>
</feature>
<feature type="region of interest" description="Disordered" evidence="5">
    <location>
        <begin position="1370"/>
        <end position="1405"/>
    </location>
</feature>
<keyword evidence="6" id="KW-0812">Transmembrane</keyword>
<dbReference type="Gene3D" id="1.10.2000.10">
    <property type="entry name" value="Frizzled cysteine-rich domain"/>
    <property type="match status" value="1"/>
</dbReference>
<dbReference type="PANTHER" id="PTHR11309">
    <property type="entry name" value="FRIZZLED"/>
    <property type="match status" value="1"/>
</dbReference>
<dbReference type="SMART" id="SM00063">
    <property type="entry name" value="FRI"/>
    <property type="match status" value="1"/>
</dbReference>
<feature type="compositionally biased region" description="Acidic residues" evidence="5">
    <location>
        <begin position="1451"/>
        <end position="1474"/>
    </location>
</feature>
<comment type="caution">
    <text evidence="4">Lacks conserved residue(s) required for the propagation of feature annotation.</text>
</comment>
<feature type="compositionally biased region" description="Pro residues" evidence="5">
    <location>
        <begin position="1190"/>
        <end position="1201"/>
    </location>
</feature>
<feature type="transmembrane region" description="Helical" evidence="6">
    <location>
        <begin position="629"/>
        <end position="652"/>
    </location>
</feature>
<feature type="region of interest" description="Disordered" evidence="5">
    <location>
        <begin position="1432"/>
        <end position="1570"/>
    </location>
</feature>
<dbReference type="SUPFAM" id="SSF63501">
    <property type="entry name" value="Frizzled cysteine-rich domain"/>
    <property type="match status" value="1"/>
</dbReference>
<dbReference type="STRING" id="6205.A0A0R3X5G6"/>
<evidence type="ECO:0000256" key="3">
    <source>
        <dbReference type="ARBA" id="ARBA00023170"/>
    </source>
</evidence>